<proteinExistence type="predicted"/>
<dbReference type="EMBL" id="CP108195">
    <property type="protein sequence ID" value="WTS09877.1"/>
    <property type="molecule type" value="Genomic_DNA"/>
</dbReference>
<name>A0AAU1TXS0_9ACTN</name>
<protein>
    <submittedName>
        <fullName evidence="1">Uncharacterized protein</fullName>
    </submittedName>
</protein>
<accession>A0AAU1TXS0</accession>
<sequence length="132" mass="14347">MQGIVPGVERARIDPDAYTTVIGHTVFEDSSVSGGERILRNVCALLAPSATIPSLLAVNFPVYGSYTNETDRHTGTRLLEQLIDTARDGRGQVLIATRALPASARNWRWQARPWMRPVSESTLSASSAPGRT</sequence>
<reference evidence="1" key="1">
    <citation type="submission" date="2022-10" db="EMBL/GenBank/DDBJ databases">
        <title>The complete genomes of actinobacterial strains from the NBC collection.</title>
        <authorList>
            <person name="Joergensen T.S."/>
            <person name="Alvarez Arevalo M."/>
            <person name="Sterndorff E.B."/>
            <person name="Faurdal D."/>
            <person name="Vuksanovic O."/>
            <person name="Mourched A.-S."/>
            <person name="Charusanti P."/>
            <person name="Shaw S."/>
            <person name="Blin K."/>
            <person name="Weber T."/>
        </authorList>
    </citation>
    <scope>NUCLEOTIDE SEQUENCE</scope>
    <source>
        <strain evidence="1">NBC_00119</strain>
    </source>
</reference>
<organism evidence="1">
    <name type="scientific">Streptomyces sp. NBC_00119</name>
    <dbReference type="NCBI Taxonomy" id="2975659"/>
    <lineage>
        <taxon>Bacteria</taxon>
        <taxon>Bacillati</taxon>
        <taxon>Actinomycetota</taxon>
        <taxon>Actinomycetes</taxon>
        <taxon>Kitasatosporales</taxon>
        <taxon>Streptomycetaceae</taxon>
        <taxon>Streptomyces</taxon>
    </lineage>
</organism>
<gene>
    <name evidence="1" type="ORF">OHU69_01270</name>
</gene>
<dbReference type="AlphaFoldDB" id="A0AAU1TXS0"/>
<evidence type="ECO:0000313" key="1">
    <source>
        <dbReference type="EMBL" id="WTS09877.1"/>
    </source>
</evidence>